<feature type="transmembrane region" description="Helical" evidence="6">
    <location>
        <begin position="246"/>
        <end position="271"/>
    </location>
</feature>
<evidence type="ECO:0000256" key="1">
    <source>
        <dbReference type="ARBA" id="ARBA00004651"/>
    </source>
</evidence>
<evidence type="ECO:0000313" key="7">
    <source>
        <dbReference type="EMBL" id="MFC3101498.1"/>
    </source>
</evidence>
<keyword evidence="3 6" id="KW-0812">Transmembrane</keyword>
<evidence type="ECO:0000256" key="6">
    <source>
        <dbReference type="SAM" id="Phobius"/>
    </source>
</evidence>
<dbReference type="PANTHER" id="PTHR10010:SF46">
    <property type="entry name" value="SODIUM-DEPENDENT PHOSPHATE TRANSPORT PROTEIN 2B"/>
    <property type="match status" value="1"/>
</dbReference>
<evidence type="ECO:0000256" key="4">
    <source>
        <dbReference type="ARBA" id="ARBA00022989"/>
    </source>
</evidence>
<dbReference type="InterPro" id="IPR003841">
    <property type="entry name" value="Na/Pi_transpt"/>
</dbReference>
<dbReference type="RefSeq" id="WP_336919123.1">
    <property type="nucleotide sequence ID" value="NZ_JBANRN010000008.1"/>
</dbReference>
<keyword evidence="5 6" id="KW-0472">Membrane</keyword>
<keyword evidence="8" id="KW-1185">Reference proteome</keyword>
<evidence type="ECO:0000256" key="2">
    <source>
        <dbReference type="ARBA" id="ARBA00022475"/>
    </source>
</evidence>
<evidence type="ECO:0000313" key="8">
    <source>
        <dbReference type="Proteomes" id="UP001595378"/>
    </source>
</evidence>
<feature type="transmembrane region" description="Helical" evidence="6">
    <location>
        <begin position="51"/>
        <end position="83"/>
    </location>
</feature>
<comment type="subcellular location">
    <subcellularLocation>
        <location evidence="1">Cell membrane</location>
        <topology evidence="1">Multi-pass membrane protein</topology>
    </subcellularLocation>
</comment>
<proteinExistence type="predicted"/>
<feature type="transmembrane region" description="Helical" evidence="6">
    <location>
        <begin position="212"/>
        <end position="234"/>
    </location>
</feature>
<keyword evidence="2" id="KW-1003">Cell membrane</keyword>
<gene>
    <name evidence="7" type="ORF">ACFODK_11420</name>
</gene>
<dbReference type="PANTHER" id="PTHR10010">
    <property type="entry name" value="SOLUTE CARRIER FAMILY 34 SODIUM PHOSPHATE , MEMBER 2-RELATED"/>
    <property type="match status" value="1"/>
</dbReference>
<organism evidence="7 8">
    <name type="scientific">Alteraurantiacibacter lauratis</name>
    <dbReference type="NCBI Taxonomy" id="2054627"/>
    <lineage>
        <taxon>Bacteria</taxon>
        <taxon>Pseudomonadati</taxon>
        <taxon>Pseudomonadota</taxon>
        <taxon>Alphaproteobacteria</taxon>
        <taxon>Sphingomonadales</taxon>
        <taxon>Erythrobacteraceae</taxon>
        <taxon>Alteraurantiacibacter</taxon>
    </lineage>
</organism>
<accession>A0ABV7EFM5</accession>
<feature type="transmembrane region" description="Helical" evidence="6">
    <location>
        <begin position="6"/>
        <end position="24"/>
    </location>
</feature>
<comment type="caution">
    <text evidence="7">The sequence shown here is derived from an EMBL/GenBank/DDBJ whole genome shotgun (WGS) entry which is preliminary data.</text>
</comment>
<feature type="transmembrane region" description="Helical" evidence="6">
    <location>
        <begin position="283"/>
        <end position="305"/>
    </location>
</feature>
<evidence type="ECO:0000256" key="3">
    <source>
        <dbReference type="ARBA" id="ARBA00022692"/>
    </source>
</evidence>
<feature type="transmembrane region" description="Helical" evidence="6">
    <location>
        <begin position="103"/>
        <end position="126"/>
    </location>
</feature>
<reference evidence="8" key="1">
    <citation type="journal article" date="2019" name="Int. J. Syst. Evol. Microbiol.">
        <title>The Global Catalogue of Microorganisms (GCM) 10K type strain sequencing project: providing services to taxonomists for standard genome sequencing and annotation.</title>
        <authorList>
            <consortium name="The Broad Institute Genomics Platform"/>
            <consortium name="The Broad Institute Genome Sequencing Center for Infectious Disease"/>
            <person name="Wu L."/>
            <person name="Ma J."/>
        </authorList>
    </citation>
    <scope>NUCLEOTIDE SEQUENCE [LARGE SCALE GENOMIC DNA]</scope>
    <source>
        <strain evidence="8">KCTC 52606</strain>
    </source>
</reference>
<feature type="transmembrane region" description="Helical" evidence="6">
    <location>
        <begin position="133"/>
        <end position="155"/>
    </location>
</feature>
<feature type="transmembrane region" description="Helical" evidence="6">
    <location>
        <begin position="175"/>
        <end position="200"/>
    </location>
</feature>
<dbReference type="NCBIfam" id="NF037997">
    <property type="entry name" value="Na_Pi_symport"/>
    <property type="match status" value="1"/>
</dbReference>
<protein>
    <submittedName>
        <fullName evidence="7">Na/Pi cotransporter family protein</fullName>
    </submittedName>
</protein>
<dbReference type="Proteomes" id="UP001595378">
    <property type="component" value="Unassembled WGS sequence"/>
</dbReference>
<evidence type="ECO:0000256" key="5">
    <source>
        <dbReference type="ARBA" id="ARBA00023136"/>
    </source>
</evidence>
<sequence length="313" mass="32154">MDGYVLFEIGVSIAAAVILFIYALKGFSNDIRKAGGAALDRLLTRLTGNPVTGFGLGALLTALVQSSSAISGITVALVQAGTISFRGSLPVFLGANVGTTSTAWLVAINATILGPFLIVLSALMHFAPQRIRLFGHAVLYLGIILLALQLISSYVAPLRQSEEAAAWLIHASNPWIGLLIGVVLTALLQSSSVVVGLAVVAVSQGLLATPDVVPIVLGANIGTTSTALFAALSMGAVAKRAAFANLVFNMAGVLAFLPFLGAFSAFVVGMTGPGTMAVATAHLLFNLGVAVIGFALIPLVTRFYAARPLRPGE</sequence>
<dbReference type="Pfam" id="PF02690">
    <property type="entry name" value="Na_Pi_cotrans"/>
    <property type="match status" value="2"/>
</dbReference>
<keyword evidence="4 6" id="KW-1133">Transmembrane helix</keyword>
<dbReference type="EMBL" id="JBHRSU010000033">
    <property type="protein sequence ID" value="MFC3101498.1"/>
    <property type="molecule type" value="Genomic_DNA"/>
</dbReference>
<name>A0ABV7EFM5_9SPHN</name>